<evidence type="ECO:0000256" key="1">
    <source>
        <dbReference type="SAM" id="Phobius"/>
    </source>
</evidence>
<evidence type="ECO:0000313" key="2">
    <source>
        <dbReference type="EMBL" id="AFH19741.1"/>
    </source>
</evidence>
<keyword evidence="1" id="KW-0812">Transmembrane</keyword>
<name>J7FAE6_9CAUD</name>
<dbReference type="KEGG" id="vg:14011996"/>
<accession>J7FAE6</accession>
<keyword evidence="3" id="KW-1185">Reference proteome</keyword>
<reference evidence="2 3" key="1">
    <citation type="submission" date="2011-12" db="EMBL/GenBank/DDBJ databases">
        <title>The genome sequence of the flagella-specific Agrobacterium bacteriophage 7-7-1.</title>
        <authorList>
            <person name="Schmitt R."/>
            <person name="Van den Bossche A."/>
            <person name="Lavigne R."/>
            <person name="Kropinski A.M."/>
        </authorList>
    </citation>
    <scope>NUCLEOTIDE SEQUENCE [LARGE SCALE GENOMIC DNA]</scope>
</reference>
<protein>
    <submittedName>
        <fullName evidence="2">Putative membrane protein</fullName>
    </submittedName>
</protein>
<keyword evidence="1" id="KW-1133">Transmembrane helix</keyword>
<feature type="transmembrane region" description="Helical" evidence="1">
    <location>
        <begin position="75"/>
        <end position="96"/>
    </location>
</feature>
<keyword evidence="1" id="KW-0472">Membrane</keyword>
<dbReference type="GeneID" id="14011996"/>
<proteinExistence type="predicted"/>
<sequence>MIYKYDIYSRAKVVDSTTDKEEAKRKARIRSRSDDDHVIVFRRTIATGRRYTVAHYFSGEDITGKHYMAGMDRKFSPGAVVALIAALSFLMAFLAFTSLPACEIVSCFHAVNR</sequence>
<gene>
    <name evidence="2" type="ORF">7-7-1_00043</name>
</gene>
<evidence type="ECO:0000313" key="3">
    <source>
        <dbReference type="Proteomes" id="UP000003754"/>
    </source>
</evidence>
<organism evidence="2 3">
    <name type="scientific">Agrobacterium phage 7-7-1</name>
    <dbReference type="NCBI Taxonomy" id="1161931"/>
    <lineage>
        <taxon>Viruses</taxon>
        <taxon>Duplodnaviria</taxon>
        <taxon>Heunggongvirae</taxon>
        <taxon>Uroviricota</taxon>
        <taxon>Caudoviricetes</taxon>
        <taxon>Schmittlotzvirus</taxon>
        <taxon>Schmittlotzvirus sv771</taxon>
    </lineage>
</organism>
<dbReference type="Proteomes" id="UP000003754">
    <property type="component" value="Segment"/>
</dbReference>
<dbReference type="RefSeq" id="YP_007006499.1">
    <property type="nucleotide sequence ID" value="NC_019519.1"/>
</dbReference>
<dbReference type="EMBL" id="JQ312117">
    <property type="protein sequence ID" value="AFH19741.1"/>
    <property type="molecule type" value="Genomic_DNA"/>
</dbReference>